<protein>
    <recommendedName>
        <fullName evidence="2">Knr4/Smi1-like domain-containing protein</fullName>
    </recommendedName>
</protein>
<accession>A0A7D8YVF6</accession>
<organism evidence="3 4">
    <name type="scientific">Lachnellula cervina</name>
    <dbReference type="NCBI Taxonomy" id="1316786"/>
    <lineage>
        <taxon>Eukaryota</taxon>
        <taxon>Fungi</taxon>
        <taxon>Dikarya</taxon>
        <taxon>Ascomycota</taxon>
        <taxon>Pezizomycotina</taxon>
        <taxon>Leotiomycetes</taxon>
        <taxon>Helotiales</taxon>
        <taxon>Lachnaceae</taxon>
        <taxon>Lachnellula</taxon>
    </lineage>
</organism>
<feature type="non-terminal residue" evidence="3">
    <location>
        <position position="1"/>
    </location>
</feature>
<evidence type="ECO:0000313" key="3">
    <source>
        <dbReference type="EMBL" id="TVY51884.1"/>
    </source>
</evidence>
<feature type="compositionally biased region" description="Basic and acidic residues" evidence="1">
    <location>
        <begin position="303"/>
        <end position="330"/>
    </location>
</feature>
<proteinExistence type="predicted"/>
<keyword evidence="4" id="KW-1185">Reference proteome</keyword>
<feature type="compositionally biased region" description="Acidic residues" evidence="1">
    <location>
        <begin position="276"/>
        <end position="299"/>
    </location>
</feature>
<feature type="domain" description="Knr4/Smi1-like" evidence="2">
    <location>
        <begin position="124"/>
        <end position="315"/>
    </location>
</feature>
<name>A0A7D8YVF6_9HELO</name>
<dbReference type="InterPro" id="IPR018958">
    <property type="entry name" value="Knr4/Smi1-like_dom"/>
</dbReference>
<dbReference type="OrthoDB" id="2788868at2759"/>
<dbReference type="SMART" id="SM00860">
    <property type="entry name" value="SMI1_KNR4"/>
    <property type="match status" value="1"/>
</dbReference>
<evidence type="ECO:0000313" key="4">
    <source>
        <dbReference type="Proteomes" id="UP000481288"/>
    </source>
</evidence>
<gene>
    <name evidence="3" type="ORF">LCER1_G006597</name>
</gene>
<reference evidence="3 4" key="1">
    <citation type="submission" date="2018-05" db="EMBL/GenBank/DDBJ databases">
        <title>Whole genome sequencing for identification of molecular markers to develop diagnostic detection tools for the regulated plant pathogen Lachnellula willkommii.</title>
        <authorList>
            <person name="Giroux E."/>
            <person name="Bilodeau G."/>
        </authorList>
    </citation>
    <scope>NUCLEOTIDE SEQUENCE [LARGE SCALE GENOMIC DNA]</scope>
    <source>
        <strain evidence="3 4">CBS 625.97</strain>
    </source>
</reference>
<dbReference type="EMBL" id="QGMG01000713">
    <property type="protein sequence ID" value="TVY51884.1"/>
    <property type="molecule type" value="Genomic_DNA"/>
</dbReference>
<sequence length="330" mass="36893">GELGVAADVLGLGLRVDGFSAWNGGEVTEYLAVPGIWDVLPLLADRGKDANPFYIEGGDAEVMVKEVVRAIEMRARNGRQWSLAPEKVGWEELLRRLSVAAWKVNRPFYRQNGVKRAEDILYSPATEEEINAAEFRFGELPADFKDMIRVANGFQGGWHFLSGGIAGIQYLTTSTDDDLNKAVSDLHNLGMKPDSPVADEMIQLQPGNECDGFGHYIILTKTWKENVVGREVRDGEYQYWNAANWQGEIERYDSVRDWVAWCVEEAEGMVDRGEVVDPDDSDADDSENDEDEDEDDEPGSEQSGERDGVSEAVEKESSMSEDDWVKVEDQ</sequence>
<feature type="region of interest" description="Disordered" evidence="1">
    <location>
        <begin position="269"/>
        <end position="330"/>
    </location>
</feature>
<dbReference type="AlphaFoldDB" id="A0A7D8YVF6"/>
<comment type="caution">
    <text evidence="3">The sequence shown here is derived from an EMBL/GenBank/DDBJ whole genome shotgun (WGS) entry which is preliminary data.</text>
</comment>
<evidence type="ECO:0000256" key="1">
    <source>
        <dbReference type="SAM" id="MobiDB-lite"/>
    </source>
</evidence>
<evidence type="ECO:0000259" key="2">
    <source>
        <dbReference type="SMART" id="SM00860"/>
    </source>
</evidence>
<dbReference type="Proteomes" id="UP000481288">
    <property type="component" value="Unassembled WGS sequence"/>
</dbReference>